<evidence type="ECO:0000313" key="5">
    <source>
        <dbReference type="Proteomes" id="UP000887226"/>
    </source>
</evidence>
<sequence>MTLPPHLADQYFTYESRLHSFKHAQQLSKRRGSNVSTKGAKSLKWPHKFLEPERLAQAGFFYYPTQTNPDNVACFLCHKSFDGWEKGDDPLGEHLTLSPDCGWAIVATIETQDGDLSVEYPASARMMEARKATFASRWPHESKKGWKCKTKQLVDAGWKYTPTPESDDMATCTYCSLALDGWENTDKPIDEHFKRSAECPFFTLISEHKQSPTGKKTRGKKDRSSRASRLSTQSAITITSEAPSFVDMPAEEEDSILTAATNSTVIKKMGKAKKAPAAKGRKTRMKAETGPEPIEEIPAPAPEPEDDDFEPKVDVASKPTRGRKRKTEDLVEPTELVSEPPPLAKRRATRTRGIVAVDDSVPEKSTIIQQAPKNATRKGRNSTRKESTASVVTLAAPVPNDHEIDAALEADLARQVTDDEIEVEVPKPNTKPRKTAATSNHDIFGAVPLDIDEGEIEAELEAMEVDSKPLPKSKGGKGRPSRKVSAKQQTAAKRAAEAAAIREQAVTEEEDSPEQIAMEFENSISMQCSSPILQPKRQRATSRQQSKKLASKSPSSMAQAELPPVDLSKDPEEDENSGNETDVSVDSQSTVIHGGRSSRVCNATKGKAGKKVAIKHLEEIVHKPVTVLIDEEESASVPTNSNLLAVQTEDVSMADESPKIPSSKSSPIQRLAPATAIGSPAITINGVVTDSEHHPSMSRSGKDKGKQVVRSPTPPPKDRTPSQSPQSSDEENHPPSSKAPATDRKTFTPHSTTTRIPLAASTPTMSPSKRNIIAGLQSTSPWTGADVDHVFMKPTKDDYSSPGKLFVFNAMDKAKAVALTIPEKSMTVEDWILHNAAMAEEKMRNECEGMVGIFESQGTRALRALEGIQCVE</sequence>
<feature type="compositionally biased region" description="Polar residues" evidence="3">
    <location>
        <begin position="748"/>
        <end position="768"/>
    </location>
</feature>
<dbReference type="Gene3D" id="1.10.1170.10">
    <property type="entry name" value="Inhibitor Of Apoptosis Protein (2mihbC-IAP-1), Chain A"/>
    <property type="match status" value="2"/>
</dbReference>
<evidence type="ECO:0000313" key="4">
    <source>
        <dbReference type="EMBL" id="KAG9247032.1"/>
    </source>
</evidence>
<dbReference type="PANTHER" id="PTHR46771">
    <property type="entry name" value="DETERIN"/>
    <property type="match status" value="1"/>
</dbReference>
<protein>
    <recommendedName>
        <fullName evidence="6">BIR-domain-containing protein</fullName>
    </recommendedName>
</protein>
<gene>
    <name evidence="4" type="ORF">BJ878DRAFT_415767</name>
</gene>
<dbReference type="SMART" id="SM00238">
    <property type="entry name" value="BIR"/>
    <property type="match status" value="2"/>
</dbReference>
<dbReference type="SUPFAM" id="SSF57924">
    <property type="entry name" value="Inhibitor of apoptosis (IAP) repeat"/>
    <property type="match status" value="2"/>
</dbReference>
<dbReference type="Proteomes" id="UP000887226">
    <property type="component" value="Unassembled WGS sequence"/>
</dbReference>
<proteinExistence type="predicted"/>
<feature type="region of interest" description="Disordered" evidence="3">
    <location>
        <begin position="205"/>
        <end position="234"/>
    </location>
</feature>
<dbReference type="InterPro" id="IPR001370">
    <property type="entry name" value="BIR_rpt"/>
</dbReference>
<feature type="region of interest" description="Disordered" evidence="3">
    <location>
        <begin position="690"/>
        <end position="768"/>
    </location>
</feature>
<feature type="region of interest" description="Disordered" evidence="3">
    <location>
        <begin position="462"/>
        <end position="608"/>
    </location>
</feature>
<feature type="compositionally biased region" description="Basic residues" evidence="3">
    <location>
        <begin position="536"/>
        <end position="550"/>
    </location>
</feature>
<dbReference type="AlphaFoldDB" id="A0A9P8CHM1"/>
<feature type="compositionally biased region" description="Basic residues" evidence="3">
    <location>
        <begin position="474"/>
        <end position="485"/>
    </location>
</feature>
<dbReference type="CDD" id="cd00022">
    <property type="entry name" value="BIR"/>
    <property type="match status" value="2"/>
</dbReference>
<dbReference type="GO" id="GO:0046872">
    <property type="term" value="F:metal ion binding"/>
    <property type="evidence" value="ECO:0007669"/>
    <property type="project" value="UniProtKB-KW"/>
</dbReference>
<dbReference type="OrthoDB" id="2196114at2759"/>
<feature type="region of interest" description="Disordered" evidence="3">
    <location>
        <begin position="269"/>
        <end position="397"/>
    </location>
</feature>
<keyword evidence="5" id="KW-1185">Reference proteome</keyword>
<feature type="compositionally biased region" description="Basic residues" evidence="3">
    <location>
        <begin position="269"/>
        <end position="284"/>
    </location>
</feature>
<accession>A0A9P8CHM1</accession>
<feature type="compositionally biased region" description="Low complexity" evidence="3">
    <location>
        <begin position="486"/>
        <end position="504"/>
    </location>
</feature>
<organism evidence="4 5">
    <name type="scientific">Calycina marina</name>
    <dbReference type="NCBI Taxonomy" id="1763456"/>
    <lineage>
        <taxon>Eukaryota</taxon>
        <taxon>Fungi</taxon>
        <taxon>Dikarya</taxon>
        <taxon>Ascomycota</taxon>
        <taxon>Pezizomycotina</taxon>
        <taxon>Leotiomycetes</taxon>
        <taxon>Helotiales</taxon>
        <taxon>Pezizellaceae</taxon>
        <taxon>Calycina</taxon>
    </lineage>
</organism>
<feature type="compositionally biased region" description="Polar residues" evidence="3">
    <location>
        <begin position="522"/>
        <end position="532"/>
    </location>
</feature>
<comment type="caution">
    <text evidence="4">The sequence shown here is derived from an EMBL/GenBank/DDBJ whole genome shotgun (WGS) entry which is preliminary data.</text>
</comment>
<dbReference type="Pfam" id="PF00653">
    <property type="entry name" value="BIR"/>
    <property type="match status" value="2"/>
</dbReference>
<reference evidence="4" key="1">
    <citation type="journal article" date="2021" name="IMA Fungus">
        <title>Genomic characterization of three marine fungi, including Emericellopsis atlantica sp. nov. with signatures of a generalist lifestyle and marine biomass degradation.</title>
        <authorList>
            <person name="Hagestad O.C."/>
            <person name="Hou L."/>
            <person name="Andersen J.H."/>
            <person name="Hansen E.H."/>
            <person name="Altermark B."/>
            <person name="Li C."/>
            <person name="Kuhnert E."/>
            <person name="Cox R.J."/>
            <person name="Crous P.W."/>
            <person name="Spatafora J.W."/>
            <person name="Lail K."/>
            <person name="Amirebrahimi M."/>
            <person name="Lipzen A."/>
            <person name="Pangilinan J."/>
            <person name="Andreopoulos W."/>
            <person name="Hayes R.D."/>
            <person name="Ng V."/>
            <person name="Grigoriev I.V."/>
            <person name="Jackson S.A."/>
            <person name="Sutton T.D.S."/>
            <person name="Dobson A.D.W."/>
            <person name="Rama T."/>
        </authorList>
    </citation>
    <scope>NUCLEOTIDE SEQUENCE</scope>
    <source>
        <strain evidence="4">TRa3180A</strain>
    </source>
</reference>
<feature type="compositionally biased region" description="Low complexity" evidence="3">
    <location>
        <begin position="659"/>
        <end position="668"/>
    </location>
</feature>
<keyword evidence="2" id="KW-0862">Zinc</keyword>
<feature type="region of interest" description="Disordered" evidence="3">
    <location>
        <begin position="419"/>
        <end position="441"/>
    </location>
</feature>
<feature type="compositionally biased region" description="Basic and acidic residues" evidence="3">
    <location>
        <begin position="690"/>
        <end position="706"/>
    </location>
</feature>
<evidence type="ECO:0000256" key="2">
    <source>
        <dbReference type="ARBA" id="ARBA00022833"/>
    </source>
</evidence>
<dbReference type="InterPro" id="IPR051190">
    <property type="entry name" value="Baculoviral_IAP"/>
</dbReference>
<feature type="region of interest" description="Disordered" evidence="3">
    <location>
        <begin position="649"/>
        <end position="670"/>
    </location>
</feature>
<evidence type="ECO:0000256" key="1">
    <source>
        <dbReference type="ARBA" id="ARBA00022723"/>
    </source>
</evidence>
<dbReference type="PROSITE" id="PS50143">
    <property type="entry name" value="BIR_REPEAT_2"/>
    <property type="match status" value="2"/>
</dbReference>
<keyword evidence="1" id="KW-0479">Metal-binding</keyword>
<dbReference type="PANTHER" id="PTHR46771:SF5">
    <property type="entry name" value="DETERIN"/>
    <property type="match status" value="1"/>
</dbReference>
<feature type="compositionally biased region" description="Polar residues" evidence="3">
    <location>
        <begin position="578"/>
        <end position="591"/>
    </location>
</feature>
<evidence type="ECO:0000256" key="3">
    <source>
        <dbReference type="SAM" id="MobiDB-lite"/>
    </source>
</evidence>
<evidence type="ECO:0008006" key="6">
    <source>
        <dbReference type="Google" id="ProtNLM"/>
    </source>
</evidence>
<dbReference type="EMBL" id="MU253785">
    <property type="protein sequence ID" value="KAG9247032.1"/>
    <property type="molecule type" value="Genomic_DNA"/>
</dbReference>
<name>A0A9P8CHM1_9HELO</name>